<dbReference type="SUPFAM" id="SSF48452">
    <property type="entry name" value="TPR-like"/>
    <property type="match status" value="1"/>
</dbReference>
<sequence length="255" mass="28699">MDRLTRIGVIILLLAGCTSEPANQSAVQEANFSSTEHMLLQTDNHSKLIALYKEELAKSGRTEIRMKLINQYLLAMDYESASFQLANLSEYEAKNHEALFYKAKVDFYEGKYSLAENNCLASLIAKPEQPHVHNLLGLVYAQSSNTTDARKQFNLARLYYHDDIIVKNNLAMIDIIEGDYKTAVERLTPLYVSEQADQQVIANLAMAHANLGQFEHVKILLEDNYSIEQISLIYHGLRTMTPVAPFTPELNGGAI</sequence>
<dbReference type="KEGG" id="vta:A1527"/>
<evidence type="ECO:0000313" key="2">
    <source>
        <dbReference type="Proteomes" id="UP000235828"/>
    </source>
</evidence>
<organism evidence="1 2">
    <name type="scientific">Vibrio tapetis subsp. tapetis</name>
    <dbReference type="NCBI Taxonomy" id="1671868"/>
    <lineage>
        <taxon>Bacteria</taxon>
        <taxon>Pseudomonadati</taxon>
        <taxon>Pseudomonadota</taxon>
        <taxon>Gammaproteobacteria</taxon>
        <taxon>Vibrionales</taxon>
        <taxon>Vibrionaceae</taxon>
        <taxon>Vibrio</taxon>
    </lineage>
</organism>
<gene>
    <name evidence="1" type="ORF">VTAP4600_A1527</name>
</gene>
<proteinExistence type="predicted"/>
<evidence type="ECO:0000313" key="1">
    <source>
        <dbReference type="EMBL" id="SON49506.1"/>
    </source>
</evidence>
<reference evidence="1 2" key="1">
    <citation type="submission" date="2017-10" db="EMBL/GenBank/DDBJ databases">
        <authorList>
            <person name="Banno H."/>
            <person name="Chua N.-H."/>
        </authorList>
    </citation>
    <scope>NUCLEOTIDE SEQUENCE [LARGE SCALE GENOMIC DNA]</scope>
    <source>
        <strain evidence="1">Vibrio tapetis CECT4600</strain>
    </source>
</reference>
<accession>A0A2N8ZC71</accession>
<dbReference type="PROSITE" id="PS51257">
    <property type="entry name" value="PROKAR_LIPOPROTEIN"/>
    <property type="match status" value="1"/>
</dbReference>
<dbReference type="AlphaFoldDB" id="A0A2N8ZC71"/>
<dbReference type="EMBL" id="LT960611">
    <property type="protein sequence ID" value="SON49506.1"/>
    <property type="molecule type" value="Genomic_DNA"/>
</dbReference>
<name>A0A2N8ZC71_9VIBR</name>
<dbReference type="InterPro" id="IPR011990">
    <property type="entry name" value="TPR-like_helical_dom_sf"/>
</dbReference>
<dbReference type="OrthoDB" id="6260771at2"/>
<dbReference type="Proteomes" id="UP000235828">
    <property type="component" value="Chromosome A"/>
</dbReference>
<dbReference type="Gene3D" id="1.25.40.10">
    <property type="entry name" value="Tetratricopeptide repeat domain"/>
    <property type="match status" value="1"/>
</dbReference>
<protein>
    <submittedName>
        <fullName evidence="1">Putative secretion system protein</fullName>
    </submittedName>
</protein>
<dbReference type="RefSeq" id="WP_102522164.1">
    <property type="nucleotide sequence ID" value="NZ_LT960611.1"/>
</dbReference>
<keyword evidence="2" id="KW-1185">Reference proteome</keyword>